<keyword evidence="1 3" id="KW-0378">Hydrolase</keyword>
<reference evidence="4" key="1">
    <citation type="journal article" date="2019" name="Int. J. Syst. Evol. Microbiol.">
        <title>The Global Catalogue of Microorganisms (GCM) 10K type strain sequencing project: providing services to taxonomists for standard genome sequencing and annotation.</title>
        <authorList>
            <consortium name="The Broad Institute Genomics Platform"/>
            <consortium name="The Broad Institute Genome Sequencing Center for Infectious Disease"/>
            <person name="Wu L."/>
            <person name="Ma J."/>
        </authorList>
    </citation>
    <scope>NUCLEOTIDE SEQUENCE [LARGE SCALE GENOMIC DNA]</scope>
    <source>
        <strain evidence="4">JCM 16898</strain>
    </source>
</reference>
<dbReference type="SUPFAM" id="SSF53474">
    <property type="entry name" value="alpha/beta-Hydrolases"/>
    <property type="match status" value="1"/>
</dbReference>
<dbReference type="Pfam" id="PF12697">
    <property type="entry name" value="Abhydrolase_6"/>
    <property type="match status" value="1"/>
</dbReference>
<dbReference type="InterPro" id="IPR029058">
    <property type="entry name" value="AB_hydrolase_fold"/>
</dbReference>
<evidence type="ECO:0000313" key="4">
    <source>
        <dbReference type="Proteomes" id="UP001500689"/>
    </source>
</evidence>
<dbReference type="GO" id="GO:0016787">
    <property type="term" value="F:hydrolase activity"/>
    <property type="evidence" value="ECO:0007669"/>
    <property type="project" value="UniProtKB-KW"/>
</dbReference>
<name>A0ABP6XGH8_9PSEU</name>
<accession>A0ABP6XGH8</accession>
<dbReference type="RefSeq" id="WP_344865524.1">
    <property type="nucleotide sequence ID" value="NZ_BAAAZN010000014.1"/>
</dbReference>
<dbReference type="InterPro" id="IPR050266">
    <property type="entry name" value="AB_hydrolase_sf"/>
</dbReference>
<proteinExistence type="predicted"/>
<dbReference type="PRINTS" id="PR00111">
    <property type="entry name" value="ABHYDROLASE"/>
</dbReference>
<dbReference type="InterPro" id="IPR000073">
    <property type="entry name" value="AB_hydrolase_1"/>
</dbReference>
<dbReference type="PANTHER" id="PTHR43798:SF31">
    <property type="entry name" value="AB HYDROLASE SUPERFAMILY PROTEIN YCLE"/>
    <property type="match status" value="1"/>
</dbReference>
<feature type="domain" description="AB hydrolase-1" evidence="2">
    <location>
        <begin position="45"/>
        <end position="291"/>
    </location>
</feature>
<evidence type="ECO:0000259" key="2">
    <source>
        <dbReference type="Pfam" id="PF12697"/>
    </source>
</evidence>
<organism evidence="3 4">
    <name type="scientific">Amycolatopsis ultiminotia</name>
    <dbReference type="NCBI Taxonomy" id="543629"/>
    <lineage>
        <taxon>Bacteria</taxon>
        <taxon>Bacillati</taxon>
        <taxon>Actinomycetota</taxon>
        <taxon>Actinomycetes</taxon>
        <taxon>Pseudonocardiales</taxon>
        <taxon>Pseudonocardiaceae</taxon>
        <taxon>Amycolatopsis</taxon>
    </lineage>
</organism>
<evidence type="ECO:0000313" key="3">
    <source>
        <dbReference type="EMBL" id="GAA3566863.1"/>
    </source>
</evidence>
<dbReference type="EMBL" id="BAAAZN010000014">
    <property type="protein sequence ID" value="GAA3566863.1"/>
    <property type="molecule type" value="Genomic_DNA"/>
</dbReference>
<sequence length="302" mass="31927">MESNRPPVRRALDPGSGLTEHVVALPGGRRIRTIVAGEGPGPLVVFEAGMSAPAATWVHTQREIAAHHRTLSYDRAGYGGSDPDPQDRTLERIVDDLTALLDVLGETAPVVFVGHSWGGPVIRLFAERHPARVAGLVLVDATIAESMSPKNAKVTAASFRLMAVLARFGGTGLIRKISLPHGSSAEISQPDLAIMMRDYACARAMRAGVREAKQIPAALAVMRRLQAASLPDVPTVCLQGGRIDRGMATLRPLLNRIAAEQMAAAPNGKVIVVGEAGHLIPQECPAPVRDAILELVAATKAS</sequence>
<gene>
    <name evidence="3" type="ORF">GCM10022222_58440</name>
</gene>
<comment type="caution">
    <text evidence="3">The sequence shown here is derived from an EMBL/GenBank/DDBJ whole genome shotgun (WGS) entry which is preliminary data.</text>
</comment>
<dbReference type="Gene3D" id="3.40.50.1820">
    <property type="entry name" value="alpha/beta hydrolase"/>
    <property type="match status" value="1"/>
</dbReference>
<protein>
    <submittedName>
        <fullName evidence="3">Alpha/beta hydrolase</fullName>
    </submittedName>
</protein>
<keyword evidence="4" id="KW-1185">Reference proteome</keyword>
<evidence type="ECO:0000256" key="1">
    <source>
        <dbReference type="ARBA" id="ARBA00022801"/>
    </source>
</evidence>
<dbReference type="Proteomes" id="UP001500689">
    <property type="component" value="Unassembled WGS sequence"/>
</dbReference>
<dbReference type="PANTHER" id="PTHR43798">
    <property type="entry name" value="MONOACYLGLYCEROL LIPASE"/>
    <property type="match status" value="1"/>
</dbReference>